<dbReference type="RefSeq" id="WP_091291623.1">
    <property type="nucleotide sequence ID" value="NZ_FNON01000004.1"/>
</dbReference>
<evidence type="ECO:0000256" key="1">
    <source>
        <dbReference type="ARBA" id="ARBA00023002"/>
    </source>
</evidence>
<gene>
    <name evidence="2" type="ORF">SAMN05421504_104640</name>
</gene>
<dbReference type="GO" id="GO:0070967">
    <property type="term" value="F:coenzyme F420 binding"/>
    <property type="evidence" value="ECO:0007669"/>
    <property type="project" value="TreeGrafter"/>
</dbReference>
<accession>A0A1H3HF42</accession>
<dbReference type="SUPFAM" id="SSF50475">
    <property type="entry name" value="FMN-binding split barrel"/>
    <property type="match status" value="1"/>
</dbReference>
<dbReference type="GO" id="GO:0016627">
    <property type="term" value="F:oxidoreductase activity, acting on the CH-CH group of donors"/>
    <property type="evidence" value="ECO:0007669"/>
    <property type="project" value="TreeGrafter"/>
</dbReference>
<proteinExistence type="predicted"/>
<evidence type="ECO:0000313" key="3">
    <source>
        <dbReference type="Proteomes" id="UP000199515"/>
    </source>
</evidence>
<dbReference type="Proteomes" id="UP000199515">
    <property type="component" value="Unassembled WGS sequence"/>
</dbReference>
<name>A0A1H3HF42_9PSEU</name>
<dbReference type="GO" id="GO:0005829">
    <property type="term" value="C:cytosol"/>
    <property type="evidence" value="ECO:0007669"/>
    <property type="project" value="TreeGrafter"/>
</dbReference>
<dbReference type="AlphaFoldDB" id="A0A1H3HF42"/>
<keyword evidence="1" id="KW-0560">Oxidoreductase</keyword>
<dbReference type="PANTHER" id="PTHR35176">
    <property type="entry name" value="HEME OXYGENASE HI_0854-RELATED"/>
    <property type="match status" value="1"/>
</dbReference>
<sequence>MAADLDLVRKLSLAEHGLATIATTRSDGTVHASVVNAGVIDDPVSSAPSVGLVAIGGTRKLALLRRAGHATIIFRRGWEWVSVQGNTRLIGPDDPDPAYDLARLPQLLRDVFTAATGTHDDWDEYDRVMAEERRTAVFIEASKIIGNR</sequence>
<dbReference type="OrthoDB" id="3293200at2"/>
<reference evidence="2 3" key="1">
    <citation type="submission" date="2016-10" db="EMBL/GenBank/DDBJ databases">
        <authorList>
            <person name="de Groot N.N."/>
        </authorList>
    </citation>
    <scope>NUCLEOTIDE SEQUENCE [LARGE SCALE GENOMIC DNA]</scope>
    <source>
        <strain evidence="2 3">CPCC 202699</strain>
    </source>
</reference>
<dbReference type="Gene3D" id="2.30.110.10">
    <property type="entry name" value="Electron Transport, Fmn-binding Protein, Chain A"/>
    <property type="match status" value="1"/>
</dbReference>
<dbReference type="STRING" id="589385.SAMN05421504_104640"/>
<dbReference type="InterPro" id="IPR052019">
    <property type="entry name" value="F420H2_bilvrd_red/Heme_oxyg"/>
</dbReference>
<dbReference type="PANTHER" id="PTHR35176:SF2">
    <property type="entry name" value="F420H(2)-DEPENDENT REDUCTASE RV1155"/>
    <property type="match status" value="1"/>
</dbReference>
<dbReference type="InterPro" id="IPR012349">
    <property type="entry name" value="Split_barrel_FMN-bd"/>
</dbReference>
<evidence type="ECO:0000313" key="2">
    <source>
        <dbReference type="EMBL" id="SDY14091.1"/>
    </source>
</evidence>
<dbReference type="EMBL" id="FNON01000004">
    <property type="protein sequence ID" value="SDY14091.1"/>
    <property type="molecule type" value="Genomic_DNA"/>
</dbReference>
<protein>
    <submittedName>
        <fullName evidence="2">PPOX class probable F420-dependent enzyme</fullName>
    </submittedName>
</protein>
<keyword evidence="3" id="KW-1185">Reference proteome</keyword>
<organism evidence="2 3">
    <name type="scientific">Amycolatopsis xylanica</name>
    <dbReference type="NCBI Taxonomy" id="589385"/>
    <lineage>
        <taxon>Bacteria</taxon>
        <taxon>Bacillati</taxon>
        <taxon>Actinomycetota</taxon>
        <taxon>Actinomycetes</taxon>
        <taxon>Pseudonocardiales</taxon>
        <taxon>Pseudonocardiaceae</taxon>
        <taxon>Amycolatopsis</taxon>
    </lineage>
</organism>